<dbReference type="InterPro" id="IPR006917">
    <property type="entry name" value="SOUL_heme-bd"/>
</dbReference>
<dbReference type="RefSeq" id="WP_048073587.1">
    <property type="nucleotide sequence ID" value="NZ_CALCVY010000139.1"/>
</dbReference>
<protein>
    <submittedName>
        <fullName evidence="1">SOUL heme-binding protein</fullName>
    </submittedName>
</protein>
<dbReference type="PANTHER" id="PTHR11220:SF1">
    <property type="entry name" value="HEME-BINDING PROTEIN 2"/>
    <property type="match status" value="1"/>
</dbReference>
<proteinExistence type="predicted"/>
<dbReference type="AlphaFoldDB" id="A0A090I5A1"/>
<dbReference type="PANTHER" id="PTHR11220">
    <property type="entry name" value="HEME-BINDING PROTEIN-RELATED"/>
    <property type="match status" value="1"/>
</dbReference>
<accession>A0A090I5A1</accession>
<name>A0A090I5A1_METFO</name>
<dbReference type="KEGG" id="mfi:DSM1535_2254"/>
<dbReference type="EMBL" id="LN515531">
    <property type="protein sequence ID" value="CEA14574.1"/>
    <property type="molecule type" value="Genomic_DNA"/>
</dbReference>
<dbReference type="InterPro" id="IPR011256">
    <property type="entry name" value="Reg_factor_effector_dom_sf"/>
</dbReference>
<dbReference type="SUPFAM" id="SSF55136">
    <property type="entry name" value="Probable bacterial effector-binding domain"/>
    <property type="match status" value="1"/>
</dbReference>
<dbReference type="PATRIC" id="fig|2162.9.peg.2329"/>
<dbReference type="Pfam" id="PF04832">
    <property type="entry name" value="SOUL"/>
    <property type="match status" value="1"/>
</dbReference>
<dbReference type="Gene3D" id="3.20.80.10">
    <property type="entry name" value="Regulatory factor, effector binding domain"/>
    <property type="match status" value="2"/>
</dbReference>
<sequence>MTESPAYTVESKEGDIEIRVYPGYILAQTDVKADFDEAIGMGFSILANYIFGGNRKKSKISMTAPVSGENLSESEKIAMTIPVTEESVDSEKIPMAAPVTEESVDESEKIAMTAPVTEEKSDSHLYRISFTMPSKYTLDTLPEPEDKRIKFKEVKNQKMAVLRFKGRVNHKLADKETAELKNWLEKNDIKPKSNFIIAQYNHPAVPGFFRKNEVMVKIQ</sequence>
<organism evidence="1">
    <name type="scientific">Methanobacterium formicicum</name>
    <dbReference type="NCBI Taxonomy" id="2162"/>
    <lineage>
        <taxon>Archaea</taxon>
        <taxon>Methanobacteriati</taxon>
        <taxon>Methanobacteriota</taxon>
        <taxon>Methanomada group</taxon>
        <taxon>Methanobacteria</taxon>
        <taxon>Methanobacteriales</taxon>
        <taxon>Methanobacteriaceae</taxon>
        <taxon>Methanobacterium</taxon>
    </lineage>
</organism>
<reference evidence="1" key="1">
    <citation type="submission" date="2014-08" db="EMBL/GenBank/DDBJ databases">
        <authorList>
            <person name="Wibberg D."/>
        </authorList>
    </citation>
    <scope>NUCLEOTIDE SEQUENCE</scope>
</reference>
<evidence type="ECO:0000313" key="1">
    <source>
        <dbReference type="EMBL" id="CEA14574.1"/>
    </source>
</evidence>
<gene>
    <name evidence="1" type="ORF">DSM1535_2254</name>
</gene>